<comment type="caution">
    <text evidence="1">The sequence shown here is derived from an EMBL/GenBank/DDBJ whole genome shotgun (WGS) entry which is preliminary data.</text>
</comment>
<evidence type="ECO:0000313" key="2">
    <source>
        <dbReference type="Proteomes" id="UP000789525"/>
    </source>
</evidence>
<proteinExistence type="predicted"/>
<keyword evidence="2" id="KW-1185">Reference proteome</keyword>
<organism evidence="1 2">
    <name type="scientific">Acaulospora colombiana</name>
    <dbReference type="NCBI Taxonomy" id="27376"/>
    <lineage>
        <taxon>Eukaryota</taxon>
        <taxon>Fungi</taxon>
        <taxon>Fungi incertae sedis</taxon>
        <taxon>Mucoromycota</taxon>
        <taxon>Glomeromycotina</taxon>
        <taxon>Glomeromycetes</taxon>
        <taxon>Diversisporales</taxon>
        <taxon>Acaulosporaceae</taxon>
        <taxon>Acaulospora</taxon>
    </lineage>
</organism>
<name>A0ACA9KD80_9GLOM</name>
<dbReference type="EMBL" id="CAJVPT010001622">
    <property type="protein sequence ID" value="CAG8466313.1"/>
    <property type="molecule type" value="Genomic_DNA"/>
</dbReference>
<evidence type="ECO:0000313" key="1">
    <source>
        <dbReference type="EMBL" id="CAG8466313.1"/>
    </source>
</evidence>
<accession>A0ACA9KD80</accession>
<sequence>MLAVSAAEALRHVASSSQSDRDLQHRTPSPNPSANFSDFLSETNDEWNDRSDDEDLSVSKRKIQNQPMGLQTKDKEKEKVPELAIAQPEIVEKSAVGIKAEIAGLVQGQINLFGGRLIVTNLLIEFEFVLSIDPMNLISSMKPPGAFDSRQSEAERIHIDVPRTNPGTALYQYETTQQCLERILYVWAIRHPASGYVQGINDLVTPFFQVFLSAYIDEDPEVYDPGNLPKEALNVIEADSFWSLSKLLDGIQVRMGLGSKLYLKNVLT</sequence>
<reference evidence="1" key="1">
    <citation type="submission" date="2021-06" db="EMBL/GenBank/DDBJ databases">
        <authorList>
            <person name="Kallberg Y."/>
            <person name="Tangrot J."/>
            <person name="Rosling A."/>
        </authorList>
    </citation>
    <scope>NUCLEOTIDE SEQUENCE</scope>
    <source>
        <strain evidence="1">CL356</strain>
    </source>
</reference>
<gene>
    <name evidence="1" type="ORF">ACOLOM_LOCUS1393</name>
</gene>
<protein>
    <submittedName>
        <fullName evidence="1">16074_t:CDS:1</fullName>
    </submittedName>
</protein>
<dbReference type="Proteomes" id="UP000789525">
    <property type="component" value="Unassembled WGS sequence"/>
</dbReference>